<name>A0A6P1G9H1_9RICK</name>
<accession>A0A6P1G9H1</accession>
<dbReference type="Pfam" id="PF02646">
    <property type="entry name" value="RmuC"/>
    <property type="match status" value="1"/>
</dbReference>
<dbReference type="EMBL" id="CP047224">
    <property type="protein sequence ID" value="QHD64948.1"/>
    <property type="molecule type" value="Genomic_DNA"/>
</dbReference>
<evidence type="ECO:0000313" key="7">
    <source>
        <dbReference type="EMBL" id="QHD64948.1"/>
    </source>
</evidence>
<evidence type="ECO:0000256" key="5">
    <source>
        <dbReference type="ARBA" id="ARBA00023172"/>
    </source>
</evidence>
<dbReference type="PANTHER" id="PTHR30563:SF0">
    <property type="entry name" value="DNA RECOMBINATION PROTEIN RMUC"/>
    <property type="match status" value="1"/>
</dbReference>
<comment type="function">
    <text evidence="1">Involved in DNA recombination.</text>
</comment>
<proteinExistence type="inferred from homology"/>
<dbReference type="AlphaFoldDB" id="A0A6P1G9H1"/>
<evidence type="ECO:0000256" key="6">
    <source>
        <dbReference type="SAM" id="Coils"/>
    </source>
</evidence>
<gene>
    <name evidence="7" type="primary">rmuC</name>
    <name evidence="7" type="ORF">GP480_00470</name>
</gene>
<evidence type="ECO:0000256" key="3">
    <source>
        <dbReference type="ARBA" id="ARBA00021840"/>
    </source>
</evidence>
<sequence>MLLFLVLTNVLLVLISLYLLYVKVRTSTILENEQEKLDKALLELSEFESICRKQEEENTNLMRQVVQLESEKKSFEYSQKAMYAEFETMASKILESSAIRLKEQSVSDIGGLLEPLKLKIAEFEKRIEESFHADIKERYSLAKEIARMASQTDRMIEEANKLGRSLRGDSKTQGSWGELVLSKILECSGLQKGRDYMLQQKLENDTIPDVIINLPDGKHLVVDAKTPLKHYDLYINTHEKGHLENFLKSVRNHVKNLSGKEYHSAQELFTPGFVFMFVPVESAYALALSSDLELKELALRSRVMIVSPNSLVAMLQAVSSVWKIVDQNKNANEIAKKAGAMYDKFVLFVDELVKIGHSIANSDRLYRSAMNKLRDGRGSLLSRAEDLKGMGVQTNKEINEDRLYLKSE</sequence>
<feature type="coiled-coil region" evidence="6">
    <location>
        <begin position="30"/>
        <end position="71"/>
    </location>
</feature>
<reference evidence="7 8" key="1">
    <citation type="journal article" date="2020" name="MBio">
        <title>Erratum for Teymournejad et al., 'Isolation and Molecular Analysis of a Novel Neorickettsia Species That Causes Potomac Horse Fever'.</title>
        <authorList>
            <person name="Teymournejad O."/>
            <person name="Lin M."/>
            <person name="Bekebrede H."/>
            <person name="Kamr A."/>
            <person name="Toribio R.E."/>
            <person name="Arroyo L.G."/>
            <person name="Baird J.D."/>
            <person name="Rikihisa Y."/>
        </authorList>
    </citation>
    <scope>NUCLEOTIDE SEQUENCE [LARGE SCALE GENOMIC DNA]</scope>
    <source>
        <strain evidence="7 8">Fin17</strain>
    </source>
</reference>
<organism evidence="7 8">
    <name type="scientific">Neorickettsia findlayensis</name>
    <dbReference type="NCBI Taxonomy" id="2686014"/>
    <lineage>
        <taxon>Bacteria</taxon>
        <taxon>Pseudomonadati</taxon>
        <taxon>Pseudomonadota</taxon>
        <taxon>Alphaproteobacteria</taxon>
        <taxon>Rickettsiales</taxon>
        <taxon>Anaplasmataceae</taxon>
        <taxon>Neorickettsia</taxon>
    </lineage>
</organism>
<protein>
    <recommendedName>
        <fullName evidence="3">DNA recombination protein RmuC homolog</fullName>
    </recommendedName>
</protein>
<dbReference type="GO" id="GO:0006310">
    <property type="term" value="P:DNA recombination"/>
    <property type="evidence" value="ECO:0007669"/>
    <property type="project" value="UniProtKB-KW"/>
</dbReference>
<keyword evidence="8" id="KW-1185">Reference proteome</keyword>
<keyword evidence="4 6" id="KW-0175">Coiled coil</keyword>
<evidence type="ECO:0000313" key="8">
    <source>
        <dbReference type="Proteomes" id="UP000464912"/>
    </source>
</evidence>
<dbReference type="RefSeq" id="WP_160094880.1">
    <property type="nucleotide sequence ID" value="NZ_CP047224.1"/>
</dbReference>
<dbReference type="PANTHER" id="PTHR30563">
    <property type="entry name" value="DNA RECOMBINATION PROTEIN RMUC"/>
    <property type="match status" value="1"/>
</dbReference>
<dbReference type="InterPro" id="IPR003798">
    <property type="entry name" value="DNA_recombination_RmuC"/>
</dbReference>
<reference evidence="7 8" key="2">
    <citation type="journal article" date="2020" name="MBio">
        <title>Isolation and Molecular Analysis of a Novel Neorickettsia Species That Causes Potomac Horse Fever.</title>
        <authorList>
            <person name="Teymournejad O."/>
            <person name="Lin M."/>
            <person name="Bekebrede H."/>
            <person name="Kamr A."/>
            <person name="Toribio R.E."/>
            <person name="Arroyo L.G."/>
            <person name="Baird J.D."/>
            <person name="Rikihisa Y."/>
        </authorList>
    </citation>
    <scope>NUCLEOTIDE SEQUENCE [LARGE SCALE GENOMIC DNA]</scope>
    <source>
        <strain evidence="7 8">Fin17</strain>
    </source>
</reference>
<evidence type="ECO:0000256" key="2">
    <source>
        <dbReference type="ARBA" id="ARBA00009840"/>
    </source>
</evidence>
<evidence type="ECO:0000256" key="1">
    <source>
        <dbReference type="ARBA" id="ARBA00003416"/>
    </source>
</evidence>
<keyword evidence="5" id="KW-0233">DNA recombination</keyword>
<dbReference type="Proteomes" id="UP000464912">
    <property type="component" value="Chromosome"/>
</dbReference>
<comment type="similarity">
    <text evidence="2">Belongs to the RmuC family.</text>
</comment>
<evidence type="ECO:0000256" key="4">
    <source>
        <dbReference type="ARBA" id="ARBA00023054"/>
    </source>
</evidence>
<dbReference type="KEGG" id="nef:GP480_00470"/>